<sequence length="148" mass="16464">MTQMPENVRAGLQALMIEYCYAVDGLKDMQPLLDLFTDDARADFTAIGLPMINGKGEIKTFFDGVFAGMSHHFHFISNFRPESWDGSVGAMTAYVIGMGRANDGNTVTVQVKYRMECIEQDGAWKCRHYTITPMMPMPGSLTEIHGEG</sequence>
<evidence type="ECO:0000259" key="1">
    <source>
        <dbReference type="Pfam" id="PF13577"/>
    </source>
</evidence>
<protein>
    <submittedName>
        <fullName evidence="2">Nuclear transport factor 2 family protein</fullName>
    </submittedName>
</protein>
<dbReference type="InterPro" id="IPR037401">
    <property type="entry name" value="SnoaL-like"/>
</dbReference>
<gene>
    <name evidence="2" type="ORF">EKN06_11040</name>
</gene>
<name>A0A437GWP7_9SPHN</name>
<dbReference type="AlphaFoldDB" id="A0A437GWP7"/>
<dbReference type="Pfam" id="PF13577">
    <property type="entry name" value="SnoaL_4"/>
    <property type="match status" value="1"/>
</dbReference>
<feature type="domain" description="SnoaL-like" evidence="1">
    <location>
        <begin position="9"/>
        <end position="129"/>
    </location>
</feature>
<proteinExistence type="predicted"/>
<keyword evidence="3" id="KW-1185">Reference proteome</keyword>
<dbReference type="SUPFAM" id="SSF54427">
    <property type="entry name" value="NTF2-like"/>
    <property type="match status" value="1"/>
</dbReference>
<reference evidence="2 3" key="1">
    <citation type="submission" date="2018-12" db="EMBL/GenBank/DDBJ databases">
        <title>Croceicoccus ponticola sp. nov., a lipolytic bacterium isolated from seawater.</title>
        <authorList>
            <person name="Yoon J.-H."/>
        </authorList>
    </citation>
    <scope>NUCLEOTIDE SEQUENCE [LARGE SCALE GENOMIC DNA]</scope>
    <source>
        <strain evidence="2 3">GM-16</strain>
    </source>
</reference>
<comment type="caution">
    <text evidence="2">The sequence shown here is derived from an EMBL/GenBank/DDBJ whole genome shotgun (WGS) entry which is preliminary data.</text>
</comment>
<organism evidence="2 3">
    <name type="scientific">Croceicoccus ponticola</name>
    <dbReference type="NCBI Taxonomy" id="2217664"/>
    <lineage>
        <taxon>Bacteria</taxon>
        <taxon>Pseudomonadati</taxon>
        <taxon>Pseudomonadota</taxon>
        <taxon>Alphaproteobacteria</taxon>
        <taxon>Sphingomonadales</taxon>
        <taxon>Erythrobacteraceae</taxon>
        <taxon>Croceicoccus</taxon>
    </lineage>
</organism>
<evidence type="ECO:0000313" key="3">
    <source>
        <dbReference type="Proteomes" id="UP000283003"/>
    </source>
</evidence>
<dbReference type="CDD" id="cd00531">
    <property type="entry name" value="NTF2_like"/>
    <property type="match status" value="1"/>
</dbReference>
<dbReference type="InterPro" id="IPR032710">
    <property type="entry name" value="NTF2-like_dom_sf"/>
</dbReference>
<evidence type="ECO:0000313" key="2">
    <source>
        <dbReference type="EMBL" id="RVQ66542.1"/>
    </source>
</evidence>
<dbReference type="OrthoDB" id="7432584at2"/>
<dbReference type="Proteomes" id="UP000283003">
    <property type="component" value="Unassembled WGS sequence"/>
</dbReference>
<dbReference type="EMBL" id="RXOL01000004">
    <property type="protein sequence ID" value="RVQ66542.1"/>
    <property type="molecule type" value="Genomic_DNA"/>
</dbReference>
<accession>A0A437GWP7</accession>
<dbReference type="Gene3D" id="3.10.450.50">
    <property type="match status" value="1"/>
</dbReference>